<comment type="subcellular location">
    <subcellularLocation>
        <location evidence="1">Membrane</location>
    </subcellularLocation>
</comment>
<name>A0A193LKZ8_9GAMM</name>
<dbReference type="Pfam" id="PF01343">
    <property type="entry name" value="Peptidase_S49"/>
    <property type="match status" value="2"/>
</dbReference>
<evidence type="ECO:0000313" key="10">
    <source>
        <dbReference type="EMBL" id="ANO53162.1"/>
    </source>
</evidence>
<dbReference type="InterPro" id="IPR004635">
    <property type="entry name" value="Pept_S49_SppA"/>
</dbReference>
<comment type="similarity">
    <text evidence="2">Belongs to the peptidase S49 family.</text>
</comment>
<dbReference type="InterPro" id="IPR047217">
    <property type="entry name" value="S49_SppA_67K_type_N"/>
</dbReference>
<dbReference type="InterPro" id="IPR004634">
    <property type="entry name" value="Pept_S49_pIV"/>
</dbReference>
<evidence type="ECO:0000256" key="4">
    <source>
        <dbReference type="ARBA" id="ARBA00022801"/>
    </source>
</evidence>
<dbReference type="PIRSF" id="PIRSF001217">
    <property type="entry name" value="Protease_4_SppA"/>
    <property type="match status" value="1"/>
</dbReference>
<keyword evidence="11" id="KW-1185">Reference proteome</keyword>
<evidence type="ECO:0000256" key="6">
    <source>
        <dbReference type="ARBA" id="ARBA00023136"/>
    </source>
</evidence>
<dbReference type="STRING" id="1548547.BA177_10640"/>
<dbReference type="InterPro" id="IPR047272">
    <property type="entry name" value="S49_SppA_C"/>
</dbReference>
<keyword evidence="6 8" id="KW-0472">Membrane</keyword>
<evidence type="ECO:0000259" key="9">
    <source>
        <dbReference type="Pfam" id="PF01343"/>
    </source>
</evidence>
<dbReference type="Proteomes" id="UP000092695">
    <property type="component" value="Chromosome"/>
</dbReference>
<feature type="active site" description="Nucleophile" evidence="7">
    <location>
        <position position="400"/>
    </location>
</feature>
<keyword evidence="8" id="KW-0812">Transmembrane</keyword>
<dbReference type="PANTHER" id="PTHR33209:SF1">
    <property type="entry name" value="PEPTIDASE S49 DOMAIN-CONTAINING PROTEIN"/>
    <property type="match status" value="1"/>
</dbReference>
<keyword evidence="4" id="KW-0378">Hydrolase</keyword>
<dbReference type="GO" id="GO:0016020">
    <property type="term" value="C:membrane"/>
    <property type="evidence" value="ECO:0007669"/>
    <property type="project" value="UniProtKB-SubCell"/>
</dbReference>
<dbReference type="KEGG" id="woc:BA177_10640"/>
<dbReference type="GO" id="GO:0008236">
    <property type="term" value="F:serine-type peptidase activity"/>
    <property type="evidence" value="ECO:0007669"/>
    <property type="project" value="UniProtKB-KW"/>
</dbReference>
<evidence type="ECO:0000256" key="7">
    <source>
        <dbReference type="PIRSR" id="PIRSR001217-1"/>
    </source>
</evidence>
<dbReference type="Gene3D" id="3.90.226.10">
    <property type="entry name" value="2-enoyl-CoA Hydratase, Chain A, domain 1"/>
    <property type="match status" value="3"/>
</dbReference>
<keyword evidence="5" id="KW-0720">Serine protease</keyword>
<proteinExistence type="inferred from homology"/>
<feature type="transmembrane region" description="Helical" evidence="8">
    <location>
        <begin position="21"/>
        <end position="42"/>
    </location>
</feature>
<feature type="domain" description="Peptidase S49" evidence="9">
    <location>
        <begin position="126"/>
        <end position="284"/>
    </location>
</feature>
<sequence length="611" mass="65588">MVRGLAAIWRAIDGVRKVLHLIVLLFVFSIIVAALTSSAPSLPAKAALQIPLYGNLVEQLEGDPFDRALAELMDDVAPQVLVRDVVAALDYAADDPRIKVVVLDLGGLGGGGLSKARRIADALVTFRESGKLVIAHADYFSQTAYYLAAHADEVYIHPQGYLGLQGYGVYSNYFKDAIDKLKIDWNVFRVGTHKSFVEPYTRNDMSDEDRSSMSRILGQLWGLYKDGVSTARGIPADGLDEWVASLAEDLEQPGNTVASLAVAAGLVDAQLTRQQLRERIASLAGRDDESALGYQAAGLGDYVAQMRLLDSVNDSANKIAVVVASGEILNGYQPPGTIGGESTAELLMRARLDDEIKAVLLRVDSPGGSSFASEIIRHEVLALKAAGKPVVASLSSSAASGGYWISMAADRIVASEATITGSIGIFGMYPTFQRSLAALGIYTDGVGTSALAGTSRADREMTDESKRIAQATVDDGYDQFIGYVADHRGMRKEAVDRVAQGQIWTGRDALDNGLIDEIGDFEYAVSVAAELASLAEGDYSLQFYEPDLSPAEMLALQFLGGAQAIGVDIADFRSEPTAVRRLATLVESTLRPLTRFNDPRGVYAHCLCRFD</sequence>
<dbReference type="NCBIfam" id="TIGR00706">
    <property type="entry name" value="SppA_dom"/>
    <property type="match status" value="1"/>
</dbReference>
<dbReference type="AlphaFoldDB" id="A0A193LKZ8"/>
<dbReference type="PANTHER" id="PTHR33209">
    <property type="entry name" value="PROTEASE 4"/>
    <property type="match status" value="1"/>
</dbReference>
<protein>
    <submittedName>
        <fullName evidence="10">Signal peptide peptidase SppA</fullName>
    </submittedName>
</protein>
<reference evidence="10 11" key="1">
    <citation type="submission" date="2016-06" db="EMBL/GenBank/DDBJ databases">
        <title>Complete genome sequence of a deep-branching marine Gamma Proteobacterium Woeseia oceani type strain XK5.</title>
        <authorList>
            <person name="Mu D."/>
            <person name="Du Z."/>
        </authorList>
    </citation>
    <scope>NUCLEOTIDE SEQUENCE [LARGE SCALE GENOMIC DNA]</scope>
    <source>
        <strain evidence="10 11">XK5</strain>
    </source>
</reference>
<feature type="active site" description="Proton donor/acceptor" evidence="7">
    <location>
        <position position="194"/>
    </location>
</feature>
<dbReference type="Gene3D" id="6.20.330.10">
    <property type="match status" value="1"/>
</dbReference>
<dbReference type="InterPro" id="IPR002142">
    <property type="entry name" value="Peptidase_S49"/>
</dbReference>
<organism evidence="10 11">
    <name type="scientific">Woeseia oceani</name>
    <dbReference type="NCBI Taxonomy" id="1548547"/>
    <lineage>
        <taxon>Bacteria</taxon>
        <taxon>Pseudomonadati</taxon>
        <taxon>Pseudomonadota</taxon>
        <taxon>Gammaproteobacteria</taxon>
        <taxon>Woeseiales</taxon>
        <taxon>Woeseiaceae</taxon>
        <taxon>Woeseia</taxon>
    </lineage>
</organism>
<evidence type="ECO:0000313" key="11">
    <source>
        <dbReference type="Proteomes" id="UP000092695"/>
    </source>
</evidence>
<keyword evidence="3" id="KW-0645">Protease</keyword>
<dbReference type="CDD" id="cd07018">
    <property type="entry name" value="S49_SppA_67K_type"/>
    <property type="match status" value="1"/>
</dbReference>
<keyword evidence="8" id="KW-1133">Transmembrane helix</keyword>
<dbReference type="CDD" id="cd07023">
    <property type="entry name" value="S49_Sppa_N_C"/>
    <property type="match status" value="1"/>
</dbReference>
<accession>A0A193LKZ8</accession>
<evidence type="ECO:0000256" key="8">
    <source>
        <dbReference type="SAM" id="Phobius"/>
    </source>
</evidence>
<dbReference type="InterPro" id="IPR029045">
    <property type="entry name" value="ClpP/crotonase-like_dom_sf"/>
</dbReference>
<dbReference type="SUPFAM" id="SSF52096">
    <property type="entry name" value="ClpP/crotonase"/>
    <property type="match status" value="2"/>
</dbReference>
<gene>
    <name evidence="10" type="ORF">BA177_10640</name>
</gene>
<dbReference type="GO" id="GO:0006465">
    <property type="term" value="P:signal peptide processing"/>
    <property type="evidence" value="ECO:0007669"/>
    <property type="project" value="InterPro"/>
</dbReference>
<evidence type="ECO:0000256" key="3">
    <source>
        <dbReference type="ARBA" id="ARBA00022670"/>
    </source>
</evidence>
<feature type="domain" description="Peptidase S49" evidence="9">
    <location>
        <begin position="383"/>
        <end position="534"/>
    </location>
</feature>
<evidence type="ECO:0000256" key="5">
    <source>
        <dbReference type="ARBA" id="ARBA00022825"/>
    </source>
</evidence>
<dbReference type="EMBL" id="CP016268">
    <property type="protein sequence ID" value="ANO53162.1"/>
    <property type="molecule type" value="Genomic_DNA"/>
</dbReference>
<evidence type="ECO:0000256" key="1">
    <source>
        <dbReference type="ARBA" id="ARBA00004370"/>
    </source>
</evidence>
<evidence type="ECO:0000256" key="2">
    <source>
        <dbReference type="ARBA" id="ARBA00008683"/>
    </source>
</evidence>
<dbReference type="NCBIfam" id="TIGR00705">
    <property type="entry name" value="SppA_67K"/>
    <property type="match status" value="1"/>
</dbReference>